<proteinExistence type="predicted"/>
<organism evidence="1 2">
    <name type="scientific">Pseudomonas coleopterorum</name>
    <dbReference type="NCBI Taxonomy" id="1605838"/>
    <lineage>
        <taxon>Bacteria</taxon>
        <taxon>Pseudomonadati</taxon>
        <taxon>Pseudomonadota</taxon>
        <taxon>Gammaproteobacteria</taxon>
        <taxon>Pseudomonadales</taxon>
        <taxon>Pseudomonadaceae</taxon>
        <taxon>Pseudomonas</taxon>
    </lineage>
</organism>
<sequence>MRRVIAVAVVSTAVSGCYLPIPQDYQPPAPIDIFTYTMIRMMPDDHSSSLRLDEGKSIGARAFRPLDHASLVAFFKGMQGECVSSQHASNRIVCTVIRETHFQQPDRNVEKVSSCWGNITLVYGFDYLEPVSDLSKWSSMDFFASEMGCVNAWATPSYSASDSGQTVHL</sequence>
<dbReference type="RefSeq" id="WP_310792070.1">
    <property type="nucleotide sequence ID" value="NZ_CP134081.1"/>
</dbReference>
<dbReference type="PROSITE" id="PS51257">
    <property type="entry name" value="PROKAR_LIPOPROTEIN"/>
    <property type="match status" value="1"/>
</dbReference>
<dbReference type="AlphaFoldDB" id="A0AAJ6LZB0"/>
<evidence type="ECO:0000313" key="2">
    <source>
        <dbReference type="Proteomes" id="UP001258207"/>
    </source>
</evidence>
<dbReference type="Proteomes" id="UP001258207">
    <property type="component" value="Chromosome"/>
</dbReference>
<name>A0AAJ6LZB0_9PSED</name>
<protein>
    <recommendedName>
        <fullName evidence="3">Lipoprotein</fullName>
    </recommendedName>
</protein>
<accession>A0AAJ6LZB0</accession>
<reference evidence="1" key="1">
    <citation type="submission" date="2023-09" db="EMBL/GenBank/DDBJ databases">
        <title>First report of Pseudomonas coleopterorum DJ13 causing leaf spot on Rhododendron pulchrum Sweet in China.</title>
        <authorList>
            <person name="Zhang Y."/>
        </authorList>
    </citation>
    <scope>NUCLEOTIDE SEQUENCE</scope>
    <source>
        <strain evidence="1">DJ13</strain>
    </source>
</reference>
<evidence type="ECO:0000313" key="1">
    <source>
        <dbReference type="EMBL" id="WNC09918.1"/>
    </source>
</evidence>
<dbReference type="EMBL" id="CP134081">
    <property type="protein sequence ID" value="WNC09918.1"/>
    <property type="molecule type" value="Genomic_DNA"/>
</dbReference>
<evidence type="ECO:0008006" key="3">
    <source>
        <dbReference type="Google" id="ProtNLM"/>
    </source>
</evidence>
<gene>
    <name evidence="1" type="ORF">RI108_00380</name>
</gene>